<dbReference type="PROSITE" id="PS00973">
    <property type="entry name" value="USP_2"/>
    <property type="match status" value="1"/>
</dbReference>
<dbReference type="EMBL" id="JALLPJ020001310">
    <property type="protein sequence ID" value="KAL3770463.1"/>
    <property type="molecule type" value="Genomic_DNA"/>
</dbReference>
<accession>A0ABD3N2W8</accession>
<dbReference type="InterPro" id="IPR050185">
    <property type="entry name" value="Ub_carboxyl-term_hydrolase"/>
</dbReference>
<dbReference type="AlphaFoldDB" id="A0ABD3N2W8"/>
<keyword evidence="9" id="KW-1185">Reference proteome</keyword>
<dbReference type="SUPFAM" id="SSF54001">
    <property type="entry name" value="Cysteine proteinases"/>
    <property type="match status" value="1"/>
</dbReference>
<sequence length="597" mass="66716">MADACPHLHEPTEEAWERLRNPLKWACDSCHSTDGIWCCLRCGHIGCGRRAHLPALGGGHSKHHFYTTYYSNDDDNGAATAATVTNGKKKRVKILRMLRSSSKGCISNDAVGVDSEHSVSVSSNECGGHEVCIDIVSKAVHCYACDDYVLSDAAWLASLREELNVIELRRDEVGSNQSTSPKIEMKDVDEDMYEMVDASEDDTVNIVLKDAKAEDGDKVQPTKSEEESKYQPGITGLTNLGNTCYMNSVIQMLSHCSGFRSFFRDFLRAAAPLRLAGEGAYQITRQSTVRLKEELLVDTSPDKLALTEATHALLRVLWSGRWSNITPRYFVNAVWKHGGLFAARKQQDANEFLNFFLGRVDDELKNPKAKESVMMDLFGIDQYQEVKCDTCNSVTKRTEPLLGLMLSLPSLPDETDGMEGIEEDADTATSETEIDLFECFNSLQSTGRFVGENQFDCDTCKAKQDASWTVSLQRRPQSILISLRRTMWNVEKGLHKDSRRVKFPIELDCSGLLDLEEGTSPDDDFEGCHYKLNSVVSHSGSSPFVGHYISWCRVDDKWFLFNDSSVTESNEADVLGAQAFILLYERQRIPSVGNHAK</sequence>
<dbReference type="PROSITE" id="PS50271">
    <property type="entry name" value="ZF_UBP"/>
    <property type="match status" value="1"/>
</dbReference>
<evidence type="ECO:0000256" key="2">
    <source>
        <dbReference type="ARBA" id="ARBA00022771"/>
    </source>
</evidence>
<reference evidence="8 9" key="1">
    <citation type="submission" date="2024-10" db="EMBL/GenBank/DDBJ databases">
        <title>Updated reference genomes for cyclostephanoid diatoms.</title>
        <authorList>
            <person name="Roberts W.R."/>
            <person name="Alverson A.J."/>
        </authorList>
    </citation>
    <scope>NUCLEOTIDE SEQUENCE [LARGE SCALE GENOMIC DNA]</scope>
    <source>
        <strain evidence="8 9">AJA010-31</strain>
    </source>
</reference>
<dbReference type="InterPro" id="IPR018200">
    <property type="entry name" value="USP_CS"/>
</dbReference>
<evidence type="ECO:0000259" key="6">
    <source>
        <dbReference type="PROSITE" id="PS50235"/>
    </source>
</evidence>
<feature type="domain" description="UBP-type" evidence="7">
    <location>
        <begin position="3"/>
        <end position="170"/>
    </location>
</feature>
<dbReference type="Pfam" id="PF02148">
    <property type="entry name" value="zf-UBP"/>
    <property type="match status" value="1"/>
</dbReference>
<keyword evidence="2 4" id="KW-0863">Zinc-finger</keyword>
<evidence type="ECO:0000256" key="3">
    <source>
        <dbReference type="ARBA" id="ARBA00022833"/>
    </source>
</evidence>
<evidence type="ECO:0000313" key="9">
    <source>
        <dbReference type="Proteomes" id="UP001530400"/>
    </source>
</evidence>
<protein>
    <recommendedName>
        <fullName evidence="5">Ubiquitin carboxyl-terminal hydrolase</fullName>
        <ecNumber evidence="5">3.4.19.12</ecNumber>
    </recommendedName>
</protein>
<dbReference type="PROSITE" id="PS50235">
    <property type="entry name" value="USP_3"/>
    <property type="match status" value="1"/>
</dbReference>
<keyword evidence="5" id="KW-0788">Thiol protease</keyword>
<evidence type="ECO:0000313" key="8">
    <source>
        <dbReference type="EMBL" id="KAL3770463.1"/>
    </source>
</evidence>
<dbReference type="PANTHER" id="PTHR21646:SF98">
    <property type="entry name" value="UBIQUITIN CARBOXYL-TERMINAL HYDROLASE"/>
    <property type="match status" value="1"/>
</dbReference>
<comment type="caution">
    <text evidence="8">The sequence shown here is derived from an EMBL/GenBank/DDBJ whole genome shotgun (WGS) entry which is preliminary data.</text>
</comment>
<dbReference type="Pfam" id="PF00443">
    <property type="entry name" value="UCH"/>
    <property type="match status" value="1"/>
</dbReference>
<gene>
    <name evidence="8" type="ORF">ACHAWO_000125</name>
</gene>
<dbReference type="InterPro" id="IPR001607">
    <property type="entry name" value="Znf_UBP"/>
</dbReference>
<evidence type="ECO:0000256" key="4">
    <source>
        <dbReference type="PROSITE-ProRule" id="PRU00502"/>
    </source>
</evidence>
<dbReference type="InterPro" id="IPR028889">
    <property type="entry name" value="USP"/>
</dbReference>
<dbReference type="PANTHER" id="PTHR21646">
    <property type="entry name" value="UBIQUITIN CARBOXYL-TERMINAL HYDROLASE"/>
    <property type="match status" value="1"/>
</dbReference>
<dbReference type="EC" id="3.4.19.12" evidence="5"/>
<dbReference type="SUPFAM" id="SSF57850">
    <property type="entry name" value="RING/U-box"/>
    <property type="match status" value="1"/>
</dbReference>
<evidence type="ECO:0000259" key="7">
    <source>
        <dbReference type="PROSITE" id="PS50271"/>
    </source>
</evidence>
<dbReference type="PROSITE" id="PS00972">
    <property type="entry name" value="USP_1"/>
    <property type="match status" value="1"/>
</dbReference>
<name>A0ABD3N2W8_9STRA</name>
<feature type="domain" description="USP" evidence="6">
    <location>
        <begin position="235"/>
        <end position="587"/>
    </location>
</feature>
<keyword evidence="1" id="KW-0479">Metal-binding</keyword>
<keyword evidence="3" id="KW-0862">Zinc</keyword>
<comment type="similarity">
    <text evidence="5">Belongs to the peptidase C19 family.</text>
</comment>
<comment type="catalytic activity">
    <reaction evidence="5">
        <text>Thiol-dependent hydrolysis of ester, thioester, amide, peptide and isopeptide bonds formed by the C-terminal Gly of ubiquitin (a 76-residue protein attached to proteins as an intracellular targeting signal).</text>
        <dbReference type="EC" id="3.4.19.12"/>
    </reaction>
</comment>
<evidence type="ECO:0000256" key="5">
    <source>
        <dbReference type="RuleBase" id="RU366025"/>
    </source>
</evidence>
<dbReference type="Gene3D" id="3.90.70.10">
    <property type="entry name" value="Cysteine proteinases"/>
    <property type="match status" value="1"/>
</dbReference>
<evidence type="ECO:0000256" key="1">
    <source>
        <dbReference type="ARBA" id="ARBA00022723"/>
    </source>
</evidence>
<dbReference type="GO" id="GO:0008270">
    <property type="term" value="F:zinc ion binding"/>
    <property type="evidence" value="ECO:0007669"/>
    <property type="project" value="UniProtKB-KW"/>
</dbReference>
<keyword evidence="5" id="KW-0378">Hydrolase</keyword>
<proteinExistence type="inferred from homology"/>
<dbReference type="InterPro" id="IPR038765">
    <property type="entry name" value="Papain-like_cys_pep_sf"/>
</dbReference>
<dbReference type="InterPro" id="IPR013083">
    <property type="entry name" value="Znf_RING/FYVE/PHD"/>
</dbReference>
<organism evidence="8 9">
    <name type="scientific">Cyclotella atomus</name>
    <dbReference type="NCBI Taxonomy" id="382360"/>
    <lineage>
        <taxon>Eukaryota</taxon>
        <taxon>Sar</taxon>
        <taxon>Stramenopiles</taxon>
        <taxon>Ochrophyta</taxon>
        <taxon>Bacillariophyta</taxon>
        <taxon>Coscinodiscophyceae</taxon>
        <taxon>Thalassiosirophycidae</taxon>
        <taxon>Stephanodiscales</taxon>
        <taxon>Stephanodiscaceae</taxon>
        <taxon>Cyclotella</taxon>
    </lineage>
</organism>
<dbReference type="Gene3D" id="3.30.40.10">
    <property type="entry name" value="Zinc/RING finger domain, C3HC4 (zinc finger)"/>
    <property type="match status" value="1"/>
</dbReference>
<dbReference type="CDD" id="cd02257">
    <property type="entry name" value="Peptidase_C19"/>
    <property type="match status" value="1"/>
</dbReference>
<dbReference type="GO" id="GO:0006508">
    <property type="term" value="P:proteolysis"/>
    <property type="evidence" value="ECO:0007669"/>
    <property type="project" value="UniProtKB-KW"/>
</dbReference>
<keyword evidence="5" id="KW-0833">Ubl conjugation pathway</keyword>
<dbReference type="InterPro" id="IPR001394">
    <property type="entry name" value="Peptidase_C19_UCH"/>
</dbReference>
<dbReference type="Proteomes" id="UP001530400">
    <property type="component" value="Unassembled WGS sequence"/>
</dbReference>
<keyword evidence="5" id="KW-0645">Protease</keyword>
<dbReference type="GO" id="GO:0004843">
    <property type="term" value="F:cysteine-type deubiquitinase activity"/>
    <property type="evidence" value="ECO:0007669"/>
    <property type="project" value="UniProtKB-UniRule"/>
</dbReference>